<dbReference type="EMBL" id="FNPF01000015">
    <property type="protein sequence ID" value="SDY70073.1"/>
    <property type="molecule type" value="Genomic_DNA"/>
</dbReference>
<proteinExistence type="predicted"/>
<reference evidence="1 2" key="1">
    <citation type="submission" date="2016-10" db="EMBL/GenBank/DDBJ databases">
        <authorList>
            <person name="de Groot N.N."/>
        </authorList>
    </citation>
    <scope>NUCLEOTIDE SEQUENCE [LARGE SCALE GENOMIC DNA]</scope>
    <source>
        <strain evidence="1 2">DSM 26880</strain>
    </source>
</reference>
<evidence type="ECO:0000313" key="2">
    <source>
        <dbReference type="Proteomes" id="UP000199286"/>
    </source>
</evidence>
<organism evidence="1 2">
    <name type="scientific">Citreimonas salinaria</name>
    <dbReference type="NCBI Taxonomy" id="321339"/>
    <lineage>
        <taxon>Bacteria</taxon>
        <taxon>Pseudomonadati</taxon>
        <taxon>Pseudomonadota</taxon>
        <taxon>Alphaproteobacteria</taxon>
        <taxon>Rhodobacterales</taxon>
        <taxon>Roseobacteraceae</taxon>
        <taxon>Citreimonas</taxon>
    </lineage>
</organism>
<sequence>MRSFRSQADQAFNNVIAGGLSPFAGGYFTTEVDVRTSIVYRYVPGLKAPQRVAHAFAFDGVKHLRAASLEFRIAPLADQGPYLSVEDICNDVVAENIFLTIDRSSIRDQPIRMKPIFTEKKGVLVGYRGFRETGAYKIYAGLNRLPYYLGRDWTFYFRITTNT</sequence>
<name>A0A1H3M0H7_9RHOB</name>
<dbReference type="AlphaFoldDB" id="A0A1H3M0H7"/>
<dbReference type="Proteomes" id="UP000199286">
    <property type="component" value="Unassembled WGS sequence"/>
</dbReference>
<accession>A0A1H3M0H7</accession>
<evidence type="ECO:0000313" key="1">
    <source>
        <dbReference type="EMBL" id="SDY70073.1"/>
    </source>
</evidence>
<protein>
    <submittedName>
        <fullName evidence="1">Uncharacterized protein</fullName>
    </submittedName>
</protein>
<gene>
    <name evidence="1" type="ORF">SAMN05444340_11532</name>
</gene>
<keyword evidence="2" id="KW-1185">Reference proteome</keyword>